<proteinExistence type="predicted"/>
<dbReference type="OrthoDB" id="3697462at2"/>
<keyword evidence="2" id="KW-1185">Reference proteome</keyword>
<organism evidence="1 2">
    <name type="scientific">Actinophytocola xinjiangensis</name>
    <dbReference type="NCBI Taxonomy" id="485602"/>
    <lineage>
        <taxon>Bacteria</taxon>
        <taxon>Bacillati</taxon>
        <taxon>Actinomycetota</taxon>
        <taxon>Actinomycetes</taxon>
        <taxon>Pseudonocardiales</taxon>
        <taxon>Pseudonocardiaceae</taxon>
    </lineage>
</organism>
<dbReference type="Proteomes" id="UP000185696">
    <property type="component" value="Unassembled WGS sequence"/>
</dbReference>
<protein>
    <submittedName>
        <fullName evidence="1">Uncharacterized protein</fullName>
    </submittedName>
</protein>
<dbReference type="EMBL" id="MSIF01000004">
    <property type="protein sequence ID" value="OLF11613.1"/>
    <property type="molecule type" value="Genomic_DNA"/>
</dbReference>
<name>A0A7Z1AZV6_9PSEU</name>
<accession>A0A7Z1AZV6</accession>
<comment type="caution">
    <text evidence="1">The sequence shown here is derived from an EMBL/GenBank/DDBJ whole genome shotgun (WGS) entry which is preliminary data.</text>
</comment>
<gene>
    <name evidence="1" type="ORF">BLA60_11780</name>
</gene>
<evidence type="ECO:0000313" key="1">
    <source>
        <dbReference type="EMBL" id="OLF11613.1"/>
    </source>
</evidence>
<reference evidence="1 2" key="1">
    <citation type="submission" date="2016-12" db="EMBL/GenBank/DDBJ databases">
        <title>The draft genome sequence of Actinophytocola xinjiangensis.</title>
        <authorList>
            <person name="Wang W."/>
            <person name="Yuan L."/>
        </authorList>
    </citation>
    <scope>NUCLEOTIDE SEQUENCE [LARGE SCALE GENOMIC DNA]</scope>
    <source>
        <strain evidence="1 2">CGMCC 4.4663</strain>
    </source>
</reference>
<dbReference type="AlphaFoldDB" id="A0A7Z1AZV6"/>
<sequence>MGIVDNHKEWSITCRDVAGRRRDLTVFVRQGRVVLVAPPGETAVLAPLDVGRLRAALRDAVLDASVVEGG</sequence>
<evidence type="ECO:0000313" key="2">
    <source>
        <dbReference type="Proteomes" id="UP000185696"/>
    </source>
</evidence>
<dbReference type="RefSeq" id="WP_075132848.1">
    <property type="nucleotide sequence ID" value="NZ_MSIF01000004.1"/>
</dbReference>